<comment type="caution">
    <text evidence="3">The sequence shown here is derived from an EMBL/GenBank/DDBJ whole genome shotgun (WGS) entry which is preliminary data.</text>
</comment>
<dbReference type="SUPFAM" id="SSF143120">
    <property type="entry name" value="YefM-like"/>
    <property type="match status" value="1"/>
</dbReference>
<proteinExistence type="inferred from homology"/>
<dbReference type="NCBIfam" id="TIGR01552">
    <property type="entry name" value="phd_fam"/>
    <property type="match status" value="1"/>
</dbReference>
<protein>
    <recommendedName>
        <fullName evidence="2">Antitoxin</fullName>
    </recommendedName>
</protein>
<dbReference type="Proteomes" id="UP000641152">
    <property type="component" value="Unassembled WGS sequence"/>
</dbReference>
<evidence type="ECO:0000256" key="2">
    <source>
        <dbReference type="RuleBase" id="RU362080"/>
    </source>
</evidence>
<dbReference type="Gene3D" id="3.40.1620.10">
    <property type="entry name" value="YefM-like domain"/>
    <property type="match status" value="1"/>
</dbReference>
<dbReference type="EMBL" id="JACXST010000002">
    <property type="protein sequence ID" value="MBD9362139.1"/>
    <property type="molecule type" value="Genomic_DNA"/>
</dbReference>
<evidence type="ECO:0000313" key="4">
    <source>
        <dbReference type="Proteomes" id="UP000641152"/>
    </source>
</evidence>
<comment type="similarity">
    <text evidence="1 2">Belongs to the phD/YefM antitoxin family.</text>
</comment>
<sequence length="85" mass="9229">MQTVNIHEAKTHLSRLVEQAAKGEPFVIAKAGKQLVKVSALDSPTGDQIRRLGFLSGYIKVPDDFDRMGSEEIAQLFGADDETAA</sequence>
<accession>A0ABR9DIS9</accession>
<evidence type="ECO:0000313" key="3">
    <source>
        <dbReference type="EMBL" id="MBD9362139.1"/>
    </source>
</evidence>
<dbReference type="InterPro" id="IPR036165">
    <property type="entry name" value="YefM-like_sf"/>
</dbReference>
<evidence type="ECO:0000256" key="1">
    <source>
        <dbReference type="ARBA" id="ARBA00009981"/>
    </source>
</evidence>
<comment type="function">
    <text evidence="2">Antitoxin component of a type II toxin-antitoxin (TA) system.</text>
</comment>
<keyword evidence="4" id="KW-1185">Reference proteome</keyword>
<reference evidence="3 4" key="1">
    <citation type="submission" date="2020-09" db="EMBL/GenBank/DDBJ databases">
        <title>Methylomonas albis sp. nov. and Methylomonas fluvii sp. nov.: Two cold-adapted methanotrophs from the River Elbe and an amended description of Methylovulum psychrotolerans strain Eb1.</title>
        <authorList>
            <person name="Bussmann I.K."/>
            <person name="Klings K.-W."/>
            <person name="Warnstedt J."/>
            <person name="Hoppert M."/>
            <person name="Saborowski A."/>
            <person name="Horn F."/>
            <person name="Liebner S."/>
        </authorList>
    </citation>
    <scope>NUCLEOTIDE SEQUENCE [LARGE SCALE GENOMIC DNA]</scope>
    <source>
        <strain evidence="3 4">EbB</strain>
    </source>
</reference>
<organism evidence="3 4">
    <name type="scientific">Methylomonas fluvii</name>
    <dbReference type="NCBI Taxonomy" id="1854564"/>
    <lineage>
        <taxon>Bacteria</taxon>
        <taxon>Pseudomonadati</taxon>
        <taxon>Pseudomonadota</taxon>
        <taxon>Gammaproteobacteria</taxon>
        <taxon>Methylococcales</taxon>
        <taxon>Methylococcaceae</taxon>
        <taxon>Methylomonas</taxon>
    </lineage>
</organism>
<dbReference type="Pfam" id="PF02604">
    <property type="entry name" value="PhdYeFM_antitox"/>
    <property type="match status" value="1"/>
</dbReference>
<name>A0ABR9DIS9_9GAMM</name>
<dbReference type="RefSeq" id="WP_192394855.1">
    <property type="nucleotide sequence ID" value="NZ_CAJHIU010000002.1"/>
</dbReference>
<dbReference type="InterPro" id="IPR006442">
    <property type="entry name" value="Antitoxin_Phd/YefM"/>
</dbReference>
<gene>
    <name evidence="3" type="ORF">EBB_16775</name>
</gene>